<evidence type="ECO:0000313" key="1">
    <source>
        <dbReference type="EMBL" id="HIZ30687.1"/>
    </source>
</evidence>
<name>A0A9D2E4J3_9FIRM</name>
<comment type="caution">
    <text evidence="1">The sequence shown here is derived from an EMBL/GenBank/DDBJ whole genome shotgun (WGS) entry which is preliminary data.</text>
</comment>
<proteinExistence type="predicted"/>
<protein>
    <submittedName>
        <fullName evidence="1">Uncharacterized protein</fullName>
    </submittedName>
</protein>
<dbReference type="AlphaFoldDB" id="A0A9D2E4J3"/>
<evidence type="ECO:0000313" key="2">
    <source>
        <dbReference type="Proteomes" id="UP000824035"/>
    </source>
</evidence>
<reference evidence="1" key="1">
    <citation type="journal article" date="2021" name="PeerJ">
        <title>Extensive microbial diversity within the chicken gut microbiome revealed by metagenomics and culture.</title>
        <authorList>
            <person name="Gilroy R."/>
            <person name="Ravi A."/>
            <person name="Getino M."/>
            <person name="Pursley I."/>
            <person name="Horton D.L."/>
            <person name="Alikhan N.F."/>
            <person name="Baker D."/>
            <person name="Gharbi K."/>
            <person name="Hall N."/>
            <person name="Watson M."/>
            <person name="Adriaenssens E.M."/>
            <person name="Foster-Nyarko E."/>
            <person name="Jarju S."/>
            <person name="Secka A."/>
            <person name="Antonio M."/>
            <person name="Oren A."/>
            <person name="Chaudhuri R.R."/>
            <person name="La Ragione R."/>
            <person name="Hildebrand F."/>
            <person name="Pallen M.J."/>
        </authorList>
    </citation>
    <scope>NUCLEOTIDE SEQUENCE</scope>
    <source>
        <strain evidence="1">ChiGjej4B4-18154</strain>
    </source>
</reference>
<dbReference type="EMBL" id="DXBV01000049">
    <property type="protein sequence ID" value="HIZ30687.1"/>
    <property type="molecule type" value="Genomic_DNA"/>
</dbReference>
<accession>A0A9D2E4J3</accession>
<sequence length="240" mass="27940">MQDRYTGDIGDYGKLGMLRCLAAAGFRVGVNWYRTPDEDHNEDGRFTQYAHDNTYQDCDPQLWASLAQILDTKQRRVESLETPDILDAVFYNEPLDFRKVSFLEREGKRADWHRRALAALNGCELVFVDPDNGLMVPSARRSKKANKYVLPEELFDYYQQGASVIYYQHKARRQDSFYTDQHNKLLQDERIQGAEGLGLKFTRTSLRYYWFLLRPEHAETVCLCVASMLAGPWGNCFKLR</sequence>
<gene>
    <name evidence="1" type="ORF">H9813_05570</name>
</gene>
<organism evidence="1 2">
    <name type="scientific">Candidatus Allofournierella merdipullorum</name>
    <dbReference type="NCBI Taxonomy" id="2838595"/>
    <lineage>
        <taxon>Bacteria</taxon>
        <taxon>Bacillati</taxon>
        <taxon>Bacillota</taxon>
        <taxon>Clostridia</taxon>
        <taxon>Eubacteriales</taxon>
        <taxon>Oscillospiraceae</taxon>
        <taxon>Allofournierella</taxon>
    </lineage>
</organism>
<reference evidence="1" key="2">
    <citation type="submission" date="2021-04" db="EMBL/GenBank/DDBJ databases">
        <authorList>
            <person name="Gilroy R."/>
        </authorList>
    </citation>
    <scope>NUCLEOTIDE SEQUENCE</scope>
    <source>
        <strain evidence="1">ChiGjej4B4-18154</strain>
    </source>
</reference>
<dbReference type="Proteomes" id="UP000824035">
    <property type="component" value="Unassembled WGS sequence"/>
</dbReference>